<comment type="similarity">
    <text evidence="1">Belongs to the ComF/GntX family.</text>
</comment>
<dbReference type="RefSeq" id="WP_126702820.1">
    <property type="nucleotide sequence ID" value="NZ_CP034593.1"/>
</dbReference>
<evidence type="ECO:0000256" key="2">
    <source>
        <dbReference type="SAM" id="MobiDB-lite"/>
    </source>
</evidence>
<reference evidence="3 4" key="1">
    <citation type="submission" date="2018-12" db="EMBL/GenBank/DDBJ databases">
        <title>Complete genome sequence of Flaviflexus sp. H23T48.</title>
        <authorList>
            <person name="Bae J.-W."/>
            <person name="Lee J.-Y."/>
        </authorList>
    </citation>
    <scope>NUCLEOTIDE SEQUENCE [LARGE SCALE GENOMIC DNA]</scope>
    <source>
        <strain evidence="3 4">H23T48</strain>
    </source>
</reference>
<dbReference type="KEGG" id="flh:EJ997_00380"/>
<name>A0A3Q9G2A6_9ACTO</name>
<dbReference type="Proteomes" id="UP000280344">
    <property type="component" value="Chromosome"/>
</dbReference>
<dbReference type="InterPro" id="IPR051910">
    <property type="entry name" value="ComF/GntX_DNA_util-trans"/>
</dbReference>
<dbReference type="EMBL" id="CP034593">
    <property type="protein sequence ID" value="AZQ76010.1"/>
    <property type="molecule type" value="Genomic_DNA"/>
</dbReference>
<proteinExistence type="inferred from homology"/>
<dbReference type="PANTHER" id="PTHR47505">
    <property type="entry name" value="DNA UTILIZATION PROTEIN YHGH"/>
    <property type="match status" value="1"/>
</dbReference>
<dbReference type="SUPFAM" id="SSF53271">
    <property type="entry name" value="PRTase-like"/>
    <property type="match status" value="1"/>
</dbReference>
<dbReference type="CDD" id="cd06223">
    <property type="entry name" value="PRTases_typeI"/>
    <property type="match status" value="1"/>
</dbReference>
<evidence type="ECO:0000313" key="3">
    <source>
        <dbReference type="EMBL" id="AZQ76010.1"/>
    </source>
</evidence>
<dbReference type="Gene3D" id="3.40.50.2020">
    <property type="match status" value="1"/>
</dbReference>
<feature type="compositionally biased region" description="Basic residues" evidence="2">
    <location>
        <begin position="206"/>
        <end position="216"/>
    </location>
</feature>
<dbReference type="OrthoDB" id="5242900at2"/>
<evidence type="ECO:0000313" key="4">
    <source>
        <dbReference type="Proteomes" id="UP000280344"/>
    </source>
</evidence>
<dbReference type="AlphaFoldDB" id="A0A3Q9G2A6"/>
<protein>
    <submittedName>
        <fullName evidence="3">Uncharacterized protein</fullName>
    </submittedName>
</protein>
<evidence type="ECO:0000256" key="1">
    <source>
        <dbReference type="ARBA" id="ARBA00008007"/>
    </source>
</evidence>
<dbReference type="InterPro" id="IPR029057">
    <property type="entry name" value="PRTase-like"/>
</dbReference>
<keyword evidence="4" id="KW-1185">Reference proteome</keyword>
<accession>A0A3Q9G2A6</accession>
<feature type="compositionally biased region" description="Polar residues" evidence="2">
    <location>
        <begin position="185"/>
        <end position="200"/>
    </location>
</feature>
<feature type="region of interest" description="Disordered" evidence="2">
    <location>
        <begin position="150"/>
        <end position="221"/>
    </location>
</feature>
<dbReference type="InterPro" id="IPR000836">
    <property type="entry name" value="PRTase_dom"/>
</dbReference>
<sequence>MSFLDVLFPVQCPGCGQWDVAVCDACLERVGPPLEISRFLPQLSQIGPDGDENPLFPVWTMSSYEDMGRIIQAWKNRPNSLLDRLLGDRIDDCATDMALRLPFGVEIDVVPAPSRPARYRSDTYIAGTIADRIAGGIARGFAERLARAIESSQEEQSSDYPNNSDLVCGTVNPGGAEAAHRPGRLQSTLAPSVTVTSRTMFQPRQGRQRGRSRRERRGREPVRLMGAEKPRTVLLVDDVATTGSTLEACWQALHQGKHRILGALCVAAVIPPGELSVHETLLGKRRVK</sequence>
<gene>
    <name evidence="3" type="ORF">EJ997_00380</name>
</gene>
<organism evidence="3 4">
    <name type="scientific">Flaviflexus ciconiae</name>
    <dbReference type="NCBI Taxonomy" id="2496867"/>
    <lineage>
        <taxon>Bacteria</taxon>
        <taxon>Bacillati</taxon>
        <taxon>Actinomycetota</taxon>
        <taxon>Actinomycetes</taxon>
        <taxon>Actinomycetales</taxon>
        <taxon>Actinomycetaceae</taxon>
        <taxon>Flaviflexus</taxon>
    </lineage>
</organism>
<dbReference type="PANTHER" id="PTHR47505:SF1">
    <property type="entry name" value="DNA UTILIZATION PROTEIN YHGH"/>
    <property type="match status" value="1"/>
</dbReference>